<keyword evidence="7" id="KW-1185">Reference proteome</keyword>
<evidence type="ECO:0000313" key="7">
    <source>
        <dbReference type="Proteomes" id="UP000283128"/>
    </source>
</evidence>
<evidence type="ECO:0000256" key="2">
    <source>
        <dbReference type="ARBA" id="ARBA00023125"/>
    </source>
</evidence>
<dbReference type="PANTHER" id="PTHR43132:SF6">
    <property type="entry name" value="HTH-TYPE TRANSCRIPTIONAL REPRESSOR CZRA"/>
    <property type="match status" value="1"/>
</dbReference>
<dbReference type="RefSeq" id="WP_127829320.1">
    <property type="nucleotide sequence ID" value="NZ_RZYA01000008.1"/>
</dbReference>
<protein>
    <submittedName>
        <fullName evidence="6">ArsR family transcriptional regulator</fullName>
    </submittedName>
</protein>
<dbReference type="Gene3D" id="1.10.10.10">
    <property type="entry name" value="Winged helix-like DNA-binding domain superfamily/Winged helix DNA-binding domain"/>
    <property type="match status" value="1"/>
</dbReference>
<dbReference type="PROSITE" id="PS50987">
    <property type="entry name" value="HTH_ARSR_2"/>
    <property type="match status" value="1"/>
</dbReference>
<proteinExistence type="predicted"/>
<dbReference type="EMBL" id="RZYA01000008">
    <property type="protein sequence ID" value="RVU23036.1"/>
    <property type="molecule type" value="Genomic_DNA"/>
</dbReference>
<evidence type="ECO:0000256" key="3">
    <source>
        <dbReference type="ARBA" id="ARBA00023163"/>
    </source>
</evidence>
<evidence type="ECO:0000256" key="4">
    <source>
        <dbReference type="SAM" id="MobiDB-lite"/>
    </source>
</evidence>
<keyword evidence="3" id="KW-0804">Transcription</keyword>
<dbReference type="InterPro" id="IPR011991">
    <property type="entry name" value="ArsR-like_HTH"/>
</dbReference>
<gene>
    <name evidence="6" type="ORF">EOT10_18375</name>
</gene>
<feature type="domain" description="HTH arsR-type" evidence="5">
    <location>
        <begin position="1"/>
        <end position="93"/>
    </location>
</feature>
<dbReference type="GO" id="GO:0003677">
    <property type="term" value="F:DNA binding"/>
    <property type="evidence" value="ECO:0007669"/>
    <property type="project" value="UniProtKB-KW"/>
</dbReference>
<dbReference type="InterPro" id="IPR001845">
    <property type="entry name" value="HTH_ArsR_DNA-bd_dom"/>
</dbReference>
<keyword evidence="1" id="KW-0805">Transcription regulation</keyword>
<keyword evidence="2" id="KW-0238">DNA-binding</keyword>
<dbReference type="InterPro" id="IPR036388">
    <property type="entry name" value="WH-like_DNA-bd_sf"/>
</dbReference>
<sequence length="121" mass="13137">MTATATLPVVCAALGDPMRWEILTRLGEGPMSASALARVLPVSRQAIGKHLEVLREVGLVESEQRGREVVHLAIGARLGTLARELDRIGRSWETRLLRIKELAERPGPDTPKAPEAPEASD</sequence>
<dbReference type="PANTHER" id="PTHR43132">
    <property type="entry name" value="ARSENICAL RESISTANCE OPERON REPRESSOR ARSR-RELATED"/>
    <property type="match status" value="1"/>
</dbReference>
<dbReference type="Pfam" id="PF12840">
    <property type="entry name" value="HTH_20"/>
    <property type="match status" value="1"/>
</dbReference>
<dbReference type="GO" id="GO:0003700">
    <property type="term" value="F:DNA-binding transcription factor activity"/>
    <property type="evidence" value="ECO:0007669"/>
    <property type="project" value="InterPro"/>
</dbReference>
<accession>A0A437PL53</accession>
<dbReference type="PRINTS" id="PR00778">
    <property type="entry name" value="HTHARSR"/>
</dbReference>
<dbReference type="CDD" id="cd00090">
    <property type="entry name" value="HTH_ARSR"/>
    <property type="match status" value="1"/>
</dbReference>
<dbReference type="InterPro" id="IPR051011">
    <property type="entry name" value="Metal_resp_trans_reg"/>
</dbReference>
<dbReference type="Proteomes" id="UP000283128">
    <property type="component" value="Unassembled WGS sequence"/>
</dbReference>
<evidence type="ECO:0000259" key="5">
    <source>
        <dbReference type="PROSITE" id="PS50987"/>
    </source>
</evidence>
<organism evidence="6 7">
    <name type="scientific">Streptomyces antnestii</name>
    <dbReference type="NCBI Taxonomy" id="2494256"/>
    <lineage>
        <taxon>Bacteria</taxon>
        <taxon>Bacillati</taxon>
        <taxon>Actinomycetota</taxon>
        <taxon>Actinomycetes</taxon>
        <taxon>Kitasatosporales</taxon>
        <taxon>Streptomycetaceae</taxon>
        <taxon>Streptomyces</taxon>
    </lineage>
</organism>
<reference evidence="6 7" key="1">
    <citation type="submission" date="2019-01" db="EMBL/GenBank/DDBJ databases">
        <title>Genome sequences of Streptomyces and Rhizobium isolates collected from root and soil.</title>
        <authorList>
            <person name="Chhettri S."/>
            <person name="Sevigny J.L."/>
            <person name="Sen A."/>
            <person name="Ennis N."/>
            <person name="Tisa L."/>
        </authorList>
    </citation>
    <scope>NUCLEOTIDE SEQUENCE [LARGE SCALE GENOMIC DNA]</scope>
    <source>
        <strain evidence="6 7">San01</strain>
    </source>
</reference>
<dbReference type="SUPFAM" id="SSF46785">
    <property type="entry name" value="Winged helix' DNA-binding domain"/>
    <property type="match status" value="1"/>
</dbReference>
<dbReference type="SMART" id="SM00418">
    <property type="entry name" value="HTH_ARSR"/>
    <property type="match status" value="1"/>
</dbReference>
<dbReference type="AlphaFoldDB" id="A0A437PL53"/>
<feature type="region of interest" description="Disordered" evidence="4">
    <location>
        <begin position="101"/>
        <end position="121"/>
    </location>
</feature>
<dbReference type="OrthoDB" id="3630048at2"/>
<name>A0A437PL53_9ACTN</name>
<dbReference type="InterPro" id="IPR036390">
    <property type="entry name" value="WH_DNA-bd_sf"/>
</dbReference>
<evidence type="ECO:0000313" key="6">
    <source>
        <dbReference type="EMBL" id="RVU23036.1"/>
    </source>
</evidence>
<dbReference type="NCBIfam" id="NF033788">
    <property type="entry name" value="HTH_metalloreg"/>
    <property type="match status" value="1"/>
</dbReference>
<comment type="caution">
    <text evidence="6">The sequence shown here is derived from an EMBL/GenBank/DDBJ whole genome shotgun (WGS) entry which is preliminary data.</text>
</comment>
<evidence type="ECO:0000256" key="1">
    <source>
        <dbReference type="ARBA" id="ARBA00023015"/>
    </source>
</evidence>